<keyword evidence="4" id="KW-0274">FAD</keyword>
<dbReference type="InterPro" id="IPR012951">
    <property type="entry name" value="BBE"/>
</dbReference>
<dbReference type="AlphaFoldDB" id="A0A410G780"/>
<dbReference type="PROSITE" id="PS51387">
    <property type="entry name" value="FAD_PCMH"/>
    <property type="match status" value="1"/>
</dbReference>
<evidence type="ECO:0000256" key="2">
    <source>
        <dbReference type="ARBA" id="ARBA00005466"/>
    </source>
</evidence>
<dbReference type="OrthoDB" id="545125at2"/>
<gene>
    <name evidence="7" type="ORF">EI546_03895</name>
</gene>
<evidence type="ECO:0000256" key="1">
    <source>
        <dbReference type="ARBA" id="ARBA00001974"/>
    </source>
</evidence>
<dbReference type="Pfam" id="PF01565">
    <property type="entry name" value="FAD_binding_4"/>
    <property type="match status" value="1"/>
</dbReference>
<dbReference type="GO" id="GO:0016491">
    <property type="term" value="F:oxidoreductase activity"/>
    <property type="evidence" value="ECO:0007669"/>
    <property type="project" value="UniProtKB-KW"/>
</dbReference>
<dbReference type="SUPFAM" id="SSF56176">
    <property type="entry name" value="FAD-binding/transporter-associated domain-like"/>
    <property type="match status" value="1"/>
</dbReference>
<dbReference type="InterPro" id="IPR016169">
    <property type="entry name" value="FAD-bd_PCMH_sub2"/>
</dbReference>
<dbReference type="GO" id="GO:0071949">
    <property type="term" value="F:FAD binding"/>
    <property type="evidence" value="ECO:0007669"/>
    <property type="project" value="InterPro"/>
</dbReference>
<dbReference type="EMBL" id="CP034951">
    <property type="protein sequence ID" value="QAA83159.1"/>
    <property type="molecule type" value="Genomic_DNA"/>
</dbReference>
<evidence type="ECO:0000259" key="6">
    <source>
        <dbReference type="PROSITE" id="PS51387"/>
    </source>
</evidence>
<feature type="domain" description="FAD-binding PCMH-type" evidence="6">
    <location>
        <begin position="97"/>
        <end position="282"/>
    </location>
</feature>
<comment type="cofactor">
    <cofactor evidence="1">
        <name>FAD</name>
        <dbReference type="ChEBI" id="CHEBI:57692"/>
    </cofactor>
</comment>
<evidence type="ECO:0000313" key="8">
    <source>
        <dbReference type="Proteomes" id="UP000285517"/>
    </source>
</evidence>
<name>A0A410G780_9FLAO</name>
<proteinExistence type="inferred from homology"/>
<organism evidence="7 8">
    <name type="scientific">Aequorivita ciconiae</name>
    <dbReference type="NCBI Taxonomy" id="2494375"/>
    <lineage>
        <taxon>Bacteria</taxon>
        <taxon>Pseudomonadati</taxon>
        <taxon>Bacteroidota</taxon>
        <taxon>Flavobacteriia</taxon>
        <taxon>Flavobacteriales</taxon>
        <taxon>Flavobacteriaceae</taxon>
        <taxon>Aequorivita</taxon>
    </lineage>
</organism>
<dbReference type="KEGG" id="aev:EI546_03895"/>
<dbReference type="InterPro" id="IPR006094">
    <property type="entry name" value="Oxid_FAD_bind_N"/>
</dbReference>
<evidence type="ECO:0000256" key="3">
    <source>
        <dbReference type="ARBA" id="ARBA00022630"/>
    </source>
</evidence>
<dbReference type="InterPro" id="IPR016166">
    <property type="entry name" value="FAD-bd_PCMH"/>
</dbReference>
<dbReference type="InterPro" id="IPR036318">
    <property type="entry name" value="FAD-bd_PCMH-like_sf"/>
</dbReference>
<protein>
    <submittedName>
        <fullName evidence="7">FAD-binding oxidoreductase</fullName>
    </submittedName>
</protein>
<dbReference type="InterPro" id="IPR050416">
    <property type="entry name" value="FAD-linked_Oxidoreductase"/>
</dbReference>
<keyword evidence="8" id="KW-1185">Reference proteome</keyword>
<dbReference type="PANTHER" id="PTHR42973">
    <property type="entry name" value="BINDING OXIDOREDUCTASE, PUTATIVE (AFU_ORTHOLOGUE AFUA_1G17690)-RELATED"/>
    <property type="match status" value="1"/>
</dbReference>
<dbReference type="Gene3D" id="3.30.465.10">
    <property type="match status" value="2"/>
</dbReference>
<sequence length="593" mass="65459">MIGFQLLSPFGNAVWGNSKIPNARVRPGDANWPSPKKWERLKNSLKGELIKLESPFDVCKTTGDVEACKTLFQNLKNPYFLGDSPALTQTLGWFKAWETQPSVYAVAAQNSTDVAAAVNFARINNLRLVVKGGGHSYQGTSNAPDSLLIWTRKMNSITLHNLFVGKDCEGIQEPQHAVTIEAGAMWLQAYDAVTTKGGRYVQGGGCMTVGVAGLIQSGGFGSFSKNYGLAAAGLLEAEMVTANGEIEIVNAVRKPDLFWALKGGGGGTFGIVTKVTLRTRELPEKFGAVFGKISAGSNNSFKMLIEKVIQLYRNELFNPHWGETISFHSDNSMDFSLVFQGINKEEAELAWKDFRSWLNDNQDDFTIDRPLTIIDLPARSLWDVDFLNENAPGLIKMDEREGAPSKNAYWASNQQEAGQYLLAYQSIWIHKSLLEEEEQYKLRDALFEASRLWTTSLHFNKGLAGAKGEELEAAKNTAMNPVVLDSFALAIIAGEEEPSMEGLSGLEPDLQTATKGATKINAAMIALKKALTPTGSYLAESSYFEENWQQSYWGENYKKLSEIKKKYDPDGLFFVHNGVGSEEWSADGFTRKQ</sequence>
<evidence type="ECO:0000256" key="4">
    <source>
        <dbReference type="ARBA" id="ARBA00022827"/>
    </source>
</evidence>
<dbReference type="PANTHER" id="PTHR42973:SF39">
    <property type="entry name" value="FAD-BINDING PCMH-TYPE DOMAIN-CONTAINING PROTEIN"/>
    <property type="match status" value="1"/>
</dbReference>
<evidence type="ECO:0000313" key="7">
    <source>
        <dbReference type="EMBL" id="QAA83159.1"/>
    </source>
</evidence>
<accession>A0A410G780</accession>
<reference evidence="7 8" key="1">
    <citation type="submission" date="2019-01" db="EMBL/GenBank/DDBJ databases">
        <title>Complete genome sequencing of Aequorivita sp. H23M31.</title>
        <authorList>
            <person name="Bae J.-W."/>
        </authorList>
    </citation>
    <scope>NUCLEOTIDE SEQUENCE [LARGE SCALE GENOMIC DNA]</scope>
    <source>
        <strain evidence="7 8">H23M31</strain>
    </source>
</reference>
<keyword evidence="5" id="KW-0560">Oxidoreductase</keyword>
<keyword evidence="3" id="KW-0285">Flavoprotein</keyword>
<evidence type="ECO:0000256" key="5">
    <source>
        <dbReference type="ARBA" id="ARBA00023002"/>
    </source>
</evidence>
<comment type="similarity">
    <text evidence="2">Belongs to the oxygen-dependent FAD-linked oxidoreductase family.</text>
</comment>
<dbReference type="Proteomes" id="UP000285517">
    <property type="component" value="Chromosome"/>
</dbReference>
<dbReference type="Pfam" id="PF08031">
    <property type="entry name" value="BBE"/>
    <property type="match status" value="1"/>
</dbReference>